<proteinExistence type="predicted"/>
<dbReference type="OrthoDB" id="10350514at2759"/>
<keyword evidence="2" id="KW-1185">Reference proteome</keyword>
<sequence length="166" mass="18820">MAPLSRTNGRNPPEPDLIPPFKTLLGLITPSAAASYTVLRGQFQALVRSLIKRHNPFNNPEYDRRDGYKIQDMMMECRALYPETGSGDQRDHAGDHAGDHAYAYLITGFGRLGNLVRYAYVGDTHFAGECDKKPTKDMCRQYMSWMGFTPAEVEECWRVVKEKGEK</sequence>
<dbReference type="Proteomes" id="UP000018144">
    <property type="component" value="Unassembled WGS sequence"/>
</dbReference>
<dbReference type="EMBL" id="HF935346">
    <property type="protein sequence ID" value="CCX07251.1"/>
    <property type="molecule type" value="Genomic_DNA"/>
</dbReference>
<protein>
    <submittedName>
        <fullName evidence="1">Uncharacterized protein</fullName>
    </submittedName>
</protein>
<organism evidence="1 2">
    <name type="scientific">Pyronema omphalodes (strain CBS 100304)</name>
    <name type="common">Pyronema confluens</name>
    <dbReference type="NCBI Taxonomy" id="1076935"/>
    <lineage>
        <taxon>Eukaryota</taxon>
        <taxon>Fungi</taxon>
        <taxon>Dikarya</taxon>
        <taxon>Ascomycota</taxon>
        <taxon>Pezizomycotina</taxon>
        <taxon>Pezizomycetes</taxon>
        <taxon>Pezizales</taxon>
        <taxon>Pyronemataceae</taxon>
        <taxon>Pyronema</taxon>
    </lineage>
</organism>
<gene>
    <name evidence="1" type="ORF">PCON_06840</name>
</gene>
<evidence type="ECO:0000313" key="2">
    <source>
        <dbReference type="Proteomes" id="UP000018144"/>
    </source>
</evidence>
<name>U4KZ07_PYROM</name>
<dbReference type="AlphaFoldDB" id="U4KZ07"/>
<accession>U4KZ07</accession>
<reference evidence="1 2" key="1">
    <citation type="journal article" date="2013" name="PLoS Genet.">
        <title>The genome and development-dependent transcriptomes of Pyronema confluens: a window into fungal evolution.</title>
        <authorList>
            <person name="Traeger S."/>
            <person name="Altegoer F."/>
            <person name="Freitag M."/>
            <person name="Gabaldon T."/>
            <person name="Kempken F."/>
            <person name="Kumar A."/>
            <person name="Marcet-Houben M."/>
            <person name="Poggeler S."/>
            <person name="Stajich J.E."/>
            <person name="Nowrousian M."/>
        </authorList>
    </citation>
    <scope>NUCLEOTIDE SEQUENCE [LARGE SCALE GENOMIC DNA]</scope>
    <source>
        <strain evidence="2">CBS 100304</strain>
        <tissue evidence="1">Vegetative mycelium</tissue>
    </source>
</reference>
<evidence type="ECO:0000313" key="1">
    <source>
        <dbReference type="EMBL" id="CCX07251.1"/>
    </source>
</evidence>